<dbReference type="Pfam" id="PF00271">
    <property type="entry name" value="Helicase_C"/>
    <property type="match status" value="1"/>
</dbReference>
<evidence type="ECO:0000256" key="3">
    <source>
        <dbReference type="ARBA" id="ARBA00022806"/>
    </source>
</evidence>
<dbReference type="RefSeq" id="WP_107272611.1">
    <property type="nucleotide sequence ID" value="NZ_PYMA01000026.1"/>
</dbReference>
<protein>
    <submittedName>
        <fullName evidence="7">DEAD/DEAH box helicase</fullName>
    </submittedName>
</protein>
<dbReference type="GO" id="GO:0005524">
    <property type="term" value="F:ATP binding"/>
    <property type="evidence" value="ECO:0007669"/>
    <property type="project" value="UniProtKB-KW"/>
</dbReference>
<dbReference type="SMART" id="SM00487">
    <property type="entry name" value="DEXDc"/>
    <property type="match status" value="1"/>
</dbReference>
<keyword evidence="8" id="KW-1185">Reference proteome</keyword>
<keyword evidence="3 7" id="KW-0347">Helicase</keyword>
<dbReference type="PROSITE" id="PS51194">
    <property type="entry name" value="HELICASE_CTER"/>
    <property type="match status" value="1"/>
</dbReference>
<dbReference type="EMBL" id="PYMA01000026">
    <property type="protein sequence ID" value="PSW10741.1"/>
    <property type="molecule type" value="Genomic_DNA"/>
</dbReference>
<gene>
    <name evidence="7" type="ORF">C9I98_24780</name>
</gene>
<reference evidence="7 8" key="1">
    <citation type="submission" date="2018-01" db="EMBL/GenBank/DDBJ databases">
        <title>Whole genome sequencing of Histamine producing bacteria.</title>
        <authorList>
            <person name="Butler K."/>
        </authorList>
    </citation>
    <scope>NUCLEOTIDE SEQUENCE [LARGE SCALE GENOMIC DNA]</scope>
    <source>
        <strain evidence="7 8">DSM 100436</strain>
    </source>
</reference>
<dbReference type="AlphaFoldDB" id="A0A2T3NAI6"/>
<dbReference type="Proteomes" id="UP000241771">
    <property type="component" value="Unassembled WGS sequence"/>
</dbReference>
<dbReference type="PANTHER" id="PTHR43519:SF1">
    <property type="entry name" value="ATP-DEPENDENT RNA HELICASE HRPB"/>
    <property type="match status" value="1"/>
</dbReference>
<sequence>MPNQTFFPIETIKSDFLQLLSKHHLVVEAETGSGKSTHLPVWAAEQGRVLVVEPRRVACTSLAEFVATQRGEKLAESVGYAIRFDNRFSEQSKIVFVTPGVALRWLSENKLADFDTVIIDEFHERRWDTDLLLAMLKEQQSHRLVVTSATLDSQKLTQYLGGQCLQAKGRNFNVFTVNLCSDSRNMPDIRHIEKQVKETVVSHYQDHRDVLAFLPGRKEISQCLSTLRQALISEIELGTLDIIPLHSSVTDDERQRALNESSKQRIILATNVAETSLTIPGVTLIIDTGLERRTHQRNGRTVLGLHAISQASAEQRKGRAGRVQDGVCIRLYGKAAPLELVTPPELHREELIEPMLASASCGHRLDQLSFIDHLPAKSLDIALTKLQAMKALGEEGLITEHGKVLYPLPIDTLFAHLITAMPDKASQEAMVDLSAALSLYQRLWQMPSSEEKREALLKWEPNSCDATALIKLLRGPVPDCLNIDADLLKEARQLSDQIRLALSLPSLEVASTFRREKWLESVLIAAPELVFVRRQKRRQALGNGFIEVSLGRDSRYSEDAEAAIVFDQFAVPGKGVKQNLVLATCMAPVPLALLNQHQFGEEEIGETQVSEEGCLVEYKKVYAGRVIHSHWAPPQGESAVSSLVDMVLAGQLLAGLSEQLTADIHQWNLYLALGRYQTETCSRPAEAVEVIAWLTEQLDALGIASVDDMELFSADDFAFDGIPEWEREDFDNEFPYQVILTDLTMAIEYHIAKKLVVAVHTSGKRKQDPKRWELPRWQGWRVQYRKASRNIDVR</sequence>
<dbReference type="InterPro" id="IPR001650">
    <property type="entry name" value="Helicase_C-like"/>
</dbReference>
<dbReference type="InterPro" id="IPR007502">
    <property type="entry name" value="Helicase-assoc_dom"/>
</dbReference>
<keyword evidence="2" id="KW-0378">Hydrolase</keyword>
<dbReference type="Gene3D" id="1.20.120.1080">
    <property type="match status" value="1"/>
</dbReference>
<feature type="domain" description="Helicase ATP-binding" evidence="5">
    <location>
        <begin position="16"/>
        <end position="169"/>
    </location>
</feature>
<name>A0A2T3NAI6_9GAMM</name>
<organism evidence="7 8">
    <name type="scientific">Photobacterium sanctipauli</name>
    <dbReference type="NCBI Taxonomy" id="1342794"/>
    <lineage>
        <taxon>Bacteria</taxon>
        <taxon>Pseudomonadati</taxon>
        <taxon>Pseudomonadota</taxon>
        <taxon>Gammaproteobacteria</taxon>
        <taxon>Vibrionales</taxon>
        <taxon>Vibrionaceae</taxon>
        <taxon>Photobacterium</taxon>
    </lineage>
</organism>
<dbReference type="PANTHER" id="PTHR43519">
    <property type="entry name" value="ATP-DEPENDENT RNA HELICASE HRPB"/>
    <property type="match status" value="1"/>
</dbReference>
<evidence type="ECO:0000313" key="7">
    <source>
        <dbReference type="EMBL" id="PSW10741.1"/>
    </source>
</evidence>
<dbReference type="GO" id="GO:0003676">
    <property type="term" value="F:nucleic acid binding"/>
    <property type="evidence" value="ECO:0007669"/>
    <property type="project" value="InterPro"/>
</dbReference>
<dbReference type="SUPFAM" id="SSF52540">
    <property type="entry name" value="P-loop containing nucleoside triphosphate hydrolases"/>
    <property type="match status" value="1"/>
</dbReference>
<comment type="caution">
    <text evidence="7">The sequence shown here is derived from an EMBL/GenBank/DDBJ whole genome shotgun (WGS) entry which is preliminary data.</text>
</comment>
<dbReference type="PROSITE" id="PS51192">
    <property type="entry name" value="HELICASE_ATP_BIND_1"/>
    <property type="match status" value="1"/>
</dbReference>
<dbReference type="SMART" id="SM00490">
    <property type="entry name" value="HELICc"/>
    <property type="match status" value="1"/>
</dbReference>
<evidence type="ECO:0000259" key="5">
    <source>
        <dbReference type="PROSITE" id="PS51192"/>
    </source>
</evidence>
<keyword evidence="1" id="KW-0547">Nucleotide-binding</keyword>
<dbReference type="InterPro" id="IPR027417">
    <property type="entry name" value="P-loop_NTPase"/>
</dbReference>
<dbReference type="Pfam" id="PF00270">
    <property type="entry name" value="DEAD"/>
    <property type="match status" value="1"/>
</dbReference>
<evidence type="ECO:0000256" key="1">
    <source>
        <dbReference type="ARBA" id="ARBA00022741"/>
    </source>
</evidence>
<dbReference type="GO" id="GO:0016787">
    <property type="term" value="F:hydrolase activity"/>
    <property type="evidence" value="ECO:0007669"/>
    <property type="project" value="UniProtKB-KW"/>
</dbReference>
<dbReference type="Gene3D" id="3.40.50.300">
    <property type="entry name" value="P-loop containing nucleotide triphosphate hydrolases"/>
    <property type="match status" value="2"/>
</dbReference>
<feature type="domain" description="Helicase C-terminal" evidence="6">
    <location>
        <begin position="195"/>
        <end position="382"/>
    </location>
</feature>
<evidence type="ECO:0000313" key="8">
    <source>
        <dbReference type="Proteomes" id="UP000241771"/>
    </source>
</evidence>
<evidence type="ECO:0000256" key="2">
    <source>
        <dbReference type="ARBA" id="ARBA00022801"/>
    </source>
</evidence>
<keyword evidence="4" id="KW-0067">ATP-binding</keyword>
<evidence type="ECO:0000259" key="6">
    <source>
        <dbReference type="PROSITE" id="PS51194"/>
    </source>
</evidence>
<dbReference type="SMART" id="SM00847">
    <property type="entry name" value="HA2"/>
    <property type="match status" value="1"/>
</dbReference>
<proteinExistence type="predicted"/>
<dbReference type="InterPro" id="IPR014001">
    <property type="entry name" value="Helicase_ATP-bd"/>
</dbReference>
<dbReference type="CDD" id="cd18791">
    <property type="entry name" value="SF2_C_RHA"/>
    <property type="match status" value="1"/>
</dbReference>
<dbReference type="GO" id="GO:0004386">
    <property type="term" value="F:helicase activity"/>
    <property type="evidence" value="ECO:0007669"/>
    <property type="project" value="UniProtKB-KW"/>
</dbReference>
<accession>A0A2T3NAI6</accession>
<dbReference type="CDD" id="cd17917">
    <property type="entry name" value="DEXHc_RHA-like"/>
    <property type="match status" value="1"/>
</dbReference>
<dbReference type="InterPro" id="IPR011545">
    <property type="entry name" value="DEAD/DEAH_box_helicase_dom"/>
</dbReference>
<evidence type="ECO:0000256" key="4">
    <source>
        <dbReference type="ARBA" id="ARBA00022840"/>
    </source>
</evidence>